<evidence type="ECO:0000313" key="10">
    <source>
        <dbReference type="EMBL" id="EHO43248.1"/>
    </source>
</evidence>
<dbReference type="Pfam" id="PF01467">
    <property type="entry name" value="CTP_transf_like"/>
    <property type="match status" value="1"/>
</dbReference>
<dbReference type="GO" id="GO:0016773">
    <property type="term" value="F:phosphotransferase activity, alcohol group as acceptor"/>
    <property type="evidence" value="ECO:0007669"/>
    <property type="project" value="InterPro"/>
</dbReference>
<dbReference type="Proteomes" id="UP000004671">
    <property type="component" value="Chromosome"/>
</dbReference>
<keyword evidence="6" id="KW-0119">Carbohydrate metabolism</keyword>
<protein>
    <recommendedName>
        <fullName evidence="1">D-glycero-beta-D-manno-heptose 1-phosphate adenylyltransferase</fullName>
        <ecNumber evidence="1">2.7.7.70</ecNumber>
    </recommendedName>
</protein>
<dbReference type="AlphaFoldDB" id="H1XNL0"/>
<evidence type="ECO:0000313" key="12">
    <source>
        <dbReference type="Proteomes" id="UP000183868"/>
    </source>
</evidence>
<dbReference type="GO" id="GO:0005524">
    <property type="term" value="F:ATP binding"/>
    <property type="evidence" value="ECO:0007669"/>
    <property type="project" value="UniProtKB-KW"/>
</dbReference>
<keyword evidence="11" id="KW-1185">Reference proteome</keyword>
<gene>
    <name evidence="9" type="ORF">Cabys_2595</name>
    <name evidence="10" type="ORF">Calab_3650</name>
</gene>
<dbReference type="EMBL" id="CP018099">
    <property type="protein sequence ID" value="APF19344.1"/>
    <property type="molecule type" value="Genomic_DNA"/>
</dbReference>
<evidence type="ECO:0000313" key="9">
    <source>
        <dbReference type="EMBL" id="APF19344.1"/>
    </source>
</evidence>
<organism evidence="10 11">
    <name type="scientific">Caldithrix abyssi DSM 13497</name>
    <dbReference type="NCBI Taxonomy" id="880073"/>
    <lineage>
        <taxon>Bacteria</taxon>
        <taxon>Pseudomonadati</taxon>
        <taxon>Calditrichota</taxon>
        <taxon>Calditrichia</taxon>
        <taxon>Calditrichales</taxon>
        <taxon>Calditrichaceae</taxon>
        <taxon>Caldithrix</taxon>
    </lineage>
</organism>
<dbReference type="NCBIfam" id="TIGR00125">
    <property type="entry name" value="cyt_tran_rel"/>
    <property type="match status" value="1"/>
</dbReference>
<evidence type="ECO:0000256" key="5">
    <source>
        <dbReference type="ARBA" id="ARBA00022840"/>
    </source>
</evidence>
<dbReference type="GO" id="GO:0016779">
    <property type="term" value="F:nucleotidyltransferase activity"/>
    <property type="evidence" value="ECO:0007669"/>
    <property type="project" value="UniProtKB-KW"/>
</dbReference>
<dbReference type="InterPro" id="IPR050385">
    <property type="entry name" value="Archaeal_FAD_synthase"/>
</dbReference>
<dbReference type="PaxDb" id="880073-Calab_3650"/>
<reference evidence="10 11" key="1">
    <citation type="submission" date="2011-09" db="EMBL/GenBank/DDBJ databases">
        <title>The permanent draft genome of Caldithrix abyssi DSM 13497.</title>
        <authorList>
            <consortium name="US DOE Joint Genome Institute (JGI-PGF)"/>
            <person name="Lucas S."/>
            <person name="Han J."/>
            <person name="Lapidus A."/>
            <person name="Bruce D."/>
            <person name="Goodwin L."/>
            <person name="Pitluck S."/>
            <person name="Peters L."/>
            <person name="Kyrpides N."/>
            <person name="Mavromatis K."/>
            <person name="Ivanova N."/>
            <person name="Mikhailova N."/>
            <person name="Chertkov O."/>
            <person name="Detter J.C."/>
            <person name="Tapia R."/>
            <person name="Han C."/>
            <person name="Land M."/>
            <person name="Hauser L."/>
            <person name="Markowitz V."/>
            <person name="Cheng J.-F."/>
            <person name="Hugenholtz P."/>
            <person name="Woyke T."/>
            <person name="Wu D."/>
            <person name="Spring S."/>
            <person name="Brambilla E."/>
            <person name="Klenk H.-P."/>
            <person name="Eisen J.A."/>
        </authorList>
    </citation>
    <scope>NUCLEOTIDE SEQUENCE [LARGE SCALE GENOMIC DNA]</scope>
    <source>
        <strain evidence="10 11">DSM 13497</strain>
    </source>
</reference>
<evidence type="ECO:0000256" key="6">
    <source>
        <dbReference type="ARBA" id="ARBA00023277"/>
    </source>
</evidence>
<dbReference type="eggNOG" id="COG0615">
    <property type="taxonomic scope" value="Bacteria"/>
</dbReference>
<dbReference type="SUPFAM" id="SSF52374">
    <property type="entry name" value="Nucleotidylyl transferase"/>
    <property type="match status" value="1"/>
</dbReference>
<reference evidence="9 12" key="2">
    <citation type="submission" date="2016-11" db="EMBL/GenBank/DDBJ databases">
        <title>Genomic analysis of Caldithrix abyssi and proposal of a novel bacterial phylum Caldithrichaeota.</title>
        <authorList>
            <person name="Kublanov I."/>
            <person name="Sigalova O."/>
            <person name="Gavrilov S."/>
            <person name="Lebedinsky A."/>
            <person name="Ivanova N."/>
            <person name="Daum C."/>
            <person name="Reddy T."/>
            <person name="Klenk H.P."/>
            <person name="Goker M."/>
            <person name="Reva O."/>
            <person name="Miroshnichenko M."/>
            <person name="Kyprides N."/>
            <person name="Woyke T."/>
            <person name="Gelfand M."/>
        </authorList>
    </citation>
    <scope>NUCLEOTIDE SEQUENCE [LARGE SCALE GENOMIC DNA]</scope>
    <source>
        <strain evidence="9 12">LF13</strain>
    </source>
</reference>
<evidence type="ECO:0000256" key="3">
    <source>
        <dbReference type="ARBA" id="ARBA00022695"/>
    </source>
</evidence>
<dbReference type="InterPro" id="IPR014729">
    <property type="entry name" value="Rossmann-like_a/b/a_fold"/>
</dbReference>
<dbReference type="PANTHER" id="PTHR43793">
    <property type="entry name" value="FAD SYNTHASE"/>
    <property type="match status" value="1"/>
</dbReference>
<dbReference type="EMBL" id="CM001402">
    <property type="protein sequence ID" value="EHO43248.1"/>
    <property type="molecule type" value="Genomic_DNA"/>
</dbReference>
<keyword evidence="3 9" id="KW-0548">Nucleotidyltransferase</keyword>
<dbReference type="OrthoDB" id="9795543at2"/>
<dbReference type="RefSeq" id="WP_006930807.1">
    <property type="nucleotide sequence ID" value="NZ_CM001402.1"/>
</dbReference>
<evidence type="ECO:0000313" key="11">
    <source>
        <dbReference type="Proteomes" id="UP000004671"/>
    </source>
</evidence>
<accession>H1XNL0</accession>
<dbReference type="STRING" id="880073.Cabys_2595"/>
<dbReference type="EC" id="2.7.7.70" evidence="1"/>
<keyword evidence="4" id="KW-0547">Nucleotide-binding</keyword>
<sequence>MNEIVDFNEIGQFVEQLRKKYPGCKIAFTNGCFDLIHRGHVAYLEAARQQADFLILGLNSDDSVRRLKGEERPYIDQDDRAFILSRLESVDVICIFEQDTPLELIKRVKPDLLIKGGDYELNEIVGREVVEGLGGKVLTIPLIKGRSTTNIVKKIRQEY</sequence>
<dbReference type="InterPro" id="IPR004821">
    <property type="entry name" value="Cyt_trans-like"/>
</dbReference>
<evidence type="ECO:0000256" key="4">
    <source>
        <dbReference type="ARBA" id="ARBA00022741"/>
    </source>
</evidence>
<keyword evidence="5" id="KW-0067">ATP-binding</keyword>
<dbReference type="PANTHER" id="PTHR43793:SF2">
    <property type="entry name" value="BIFUNCTIONAL PROTEIN HLDE"/>
    <property type="match status" value="1"/>
</dbReference>
<evidence type="ECO:0000256" key="1">
    <source>
        <dbReference type="ARBA" id="ARBA00012519"/>
    </source>
</evidence>
<keyword evidence="2 9" id="KW-0808">Transferase</keyword>
<dbReference type="InterPro" id="IPR011914">
    <property type="entry name" value="RfaE_dom_II"/>
</dbReference>
<dbReference type="NCBIfam" id="TIGR02199">
    <property type="entry name" value="rfaE_dom_II"/>
    <property type="match status" value="1"/>
</dbReference>
<dbReference type="Proteomes" id="UP000183868">
    <property type="component" value="Chromosome"/>
</dbReference>
<name>H1XNL0_CALAY</name>
<evidence type="ECO:0000256" key="2">
    <source>
        <dbReference type="ARBA" id="ARBA00022679"/>
    </source>
</evidence>
<dbReference type="InParanoid" id="H1XNL0"/>
<dbReference type="HOGENOM" id="CLU_034585_2_0_0"/>
<evidence type="ECO:0000259" key="8">
    <source>
        <dbReference type="Pfam" id="PF01467"/>
    </source>
</evidence>
<proteinExistence type="predicted"/>
<dbReference type="Gene3D" id="3.40.50.620">
    <property type="entry name" value="HUPs"/>
    <property type="match status" value="1"/>
</dbReference>
<feature type="domain" description="Cytidyltransferase-like" evidence="8">
    <location>
        <begin position="28"/>
        <end position="128"/>
    </location>
</feature>
<dbReference type="GO" id="GO:0005975">
    <property type="term" value="P:carbohydrate metabolic process"/>
    <property type="evidence" value="ECO:0007669"/>
    <property type="project" value="InterPro"/>
</dbReference>
<comment type="catalytic activity">
    <reaction evidence="7">
        <text>D-glycero-beta-D-manno-heptose 1-phosphate + ATP + H(+) = ADP-D-glycero-beta-D-manno-heptose + diphosphate</text>
        <dbReference type="Rhea" id="RHEA:27465"/>
        <dbReference type="ChEBI" id="CHEBI:15378"/>
        <dbReference type="ChEBI" id="CHEBI:30616"/>
        <dbReference type="ChEBI" id="CHEBI:33019"/>
        <dbReference type="ChEBI" id="CHEBI:59967"/>
        <dbReference type="ChEBI" id="CHEBI:61593"/>
        <dbReference type="EC" id="2.7.7.70"/>
    </reaction>
</comment>
<dbReference type="KEGG" id="caby:Cabys_2595"/>
<evidence type="ECO:0000256" key="7">
    <source>
        <dbReference type="ARBA" id="ARBA00047428"/>
    </source>
</evidence>